<feature type="compositionally biased region" description="Polar residues" evidence="2">
    <location>
        <begin position="179"/>
        <end position="194"/>
    </location>
</feature>
<organism evidence="3 4">
    <name type="scientific">Collybiopsis luxurians FD-317 M1</name>
    <dbReference type="NCBI Taxonomy" id="944289"/>
    <lineage>
        <taxon>Eukaryota</taxon>
        <taxon>Fungi</taxon>
        <taxon>Dikarya</taxon>
        <taxon>Basidiomycota</taxon>
        <taxon>Agaricomycotina</taxon>
        <taxon>Agaricomycetes</taxon>
        <taxon>Agaricomycetidae</taxon>
        <taxon>Agaricales</taxon>
        <taxon>Marasmiineae</taxon>
        <taxon>Omphalotaceae</taxon>
        <taxon>Collybiopsis</taxon>
        <taxon>Collybiopsis luxurians</taxon>
    </lineage>
</organism>
<keyword evidence="4" id="KW-1185">Reference proteome</keyword>
<evidence type="ECO:0000256" key="2">
    <source>
        <dbReference type="SAM" id="MobiDB-lite"/>
    </source>
</evidence>
<name>A0A0D0ANK9_9AGAR</name>
<feature type="coiled-coil region" evidence="1">
    <location>
        <begin position="295"/>
        <end position="329"/>
    </location>
</feature>
<evidence type="ECO:0000256" key="1">
    <source>
        <dbReference type="SAM" id="Coils"/>
    </source>
</evidence>
<feature type="region of interest" description="Disordered" evidence="2">
    <location>
        <begin position="179"/>
        <end position="212"/>
    </location>
</feature>
<accession>A0A0D0ANK9</accession>
<feature type="compositionally biased region" description="Low complexity" evidence="2">
    <location>
        <begin position="432"/>
        <end position="467"/>
    </location>
</feature>
<dbReference type="AlphaFoldDB" id="A0A0D0ANK9"/>
<keyword evidence="1" id="KW-0175">Coiled coil</keyword>
<gene>
    <name evidence="3" type="ORF">GYMLUDRAFT_64585</name>
</gene>
<feature type="compositionally biased region" description="Polar residues" evidence="2">
    <location>
        <begin position="340"/>
        <end position="351"/>
    </location>
</feature>
<evidence type="ECO:0000313" key="4">
    <source>
        <dbReference type="Proteomes" id="UP000053593"/>
    </source>
</evidence>
<dbReference type="Proteomes" id="UP000053593">
    <property type="component" value="Unassembled WGS sequence"/>
</dbReference>
<dbReference type="EMBL" id="KN834853">
    <property type="protein sequence ID" value="KIK51840.1"/>
    <property type="molecule type" value="Genomic_DNA"/>
</dbReference>
<feature type="region of interest" description="Disordered" evidence="2">
    <location>
        <begin position="828"/>
        <end position="853"/>
    </location>
</feature>
<reference evidence="3 4" key="1">
    <citation type="submission" date="2014-04" db="EMBL/GenBank/DDBJ databases">
        <title>Evolutionary Origins and Diversification of the Mycorrhizal Mutualists.</title>
        <authorList>
            <consortium name="DOE Joint Genome Institute"/>
            <consortium name="Mycorrhizal Genomics Consortium"/>
            <person name="Kohler A."/>
            <person name="Kuo A."/>
            <person name="Nagy L.G."/>
            <person name="Floudas D."/>
            <person name="Copeland A."/>
            <person name="Barry K.W."/>
            <person name="Cichocki N."/>
            <person name="Veneault-Fourrey C."/>
            <person name="LaButti K."/>
            <person name="Lindquist E.A."/>
            <person name="Lipzen A."/>
            <person name="Lundell T."/>
            <person name="Morin E."/>
            <person name="Murat C."/>
            <person name="Riley R."/>
            <person name="Ohm R."/>
            <person name="Sun H."/>
            <person name="Tunlid A."/>
            <person name="Henrissat B."/>
            <person name="Grigoriev I.V."/>
            <person name="Hibbett D.S."/>
            <person name="Martin F."/>
        </authorList>
    </citation>
    <scope>NUCLEOTIDE SEQUENCE [LARGE SCALE GENOMIC DNA]</scope>
    <source>
        <strain evidence="3 4">FD-317 M1</strain>
    </source>
</reference>
<feature type="coiled-coil region" evidence="1">
    <location>
        <begin position="226"/>
        <end position="265"/>
    </location>
</feature>
<feature type="region of interest" description="Disordered" evidence="2">
    <location>
        <begin position="337"/>
        <end position="467"/>
    </location>
</feature>
<feature type="compositionally biased region" description="Polar residues" evidence="2">
    <location>
        <begin position="359"/>
        <end position="372"/>
    </location>
</feature>
<proteinExistence type="predicted"/>
<protein>
    <submittedName>
        <fullName evidence="3">Uncharacterized protein</fullName>
    </submittedName>
</protein>
<sequence length="885" mass="99226">MQQNFGLRTSLLDFVPYCPYFLTSMSYWSTLGHNINPWSMDMDIDDTDNPLDSWNQANQANQDQEGRVFQTVPLSTVDAQANIPPSSLDRHGVLHQQDNVRGQPTTVEREALLAPQANTPSSNQDHEGGVFPTVSTVDASYSRPFSSPSDQQEVEQEIFPQQGNVANIEREVPLIPEATQYSKVPENSSSTSQKVAHRFQNRTESNKRPTISTPARKRVEYLTASNRELFLERRKYKANIMMLKNELAQANLQLLQRQQMEQNTEEEMEVEKELAGVDALKNEIVAWMGGLSQVSAQQLEQQKEKQRELEKTEQLLNRQSAEIQRLLSLLSLQQTASASNNPGLSTNSAPSPSHAGVSGLSSITDSSANANPSHIAASPGNVGASSTRHNSNPDEGASSTRTESAAHSGPSSSFTETASSSGAHPTSASFGSPSTQSTCTSQTPHTSSTDAFGPTPNNIIHIITPRNNPHFISTAERRARNNKQDNLAVPQRMVQKTELSFHIAPAGEPAPSPHTGVDDLLMQMNAAAENMDLSNTEHTRTIVGFMRKLLQKMGNKDIWLEEKPRDRRFKSGRNPQHLAWESAVREIWKNLYSISYANDFMMYQSADPQEVARFEEGIGKGPDDRLQLALHNKNSRWNQVITSKIVQSIQYTRNTDPQKWNLPDVTEKYILALVINQVIEARRAYSLAEPKIIRGVDGSVRCETEEEVENRIHIYYHGSGDEPGRWKKVEGRMLRNQKHRRCLNTARECASKGGRSAETWQKMEDAFERLGVNGESDEEKTVLTIDGTTVEAFEVLKSPWRAEEFDVFAAALDKEFLWQKNLSLNKKGGHSLPRRRVTKESQRSPPTGLPRSFYNPHWLEKQNEYTLEKLKISVENFPLGILKST</sequence>
<dbReference type="HOGENOM" id="CLU_325728_0_0_1"/>
<feature type="compositionally biased region" description="Low complexity" evidence="2">
    <location>
        <begin position="408"/>
        <end position="423"/>
    </location>
</feature>
<evidence type="ECO:0000313" key="3">
    <source>
        <dbReference type="EMBL" id="KIK51840.1"/>
    </source>
</evidence>
<feature type="compositionally biased region" description="Basic residues" evidence="2">
    <location>
        <begin position="828"/>
        <end position="837"/>
    </location>
</feature>
<dbReference type="OrthoDB" id="2821498at2759"/>